<keyword evidence="10 14" id="KW-1133">Transmembrane helix</keyword>
<dbReference type="PANTHER" id="PTHR16320">
    <property type="entry name" value="SPHINGOMYELINASE FAMILY MEMBER"/>
    <property type="match status" value="1"/>
</dbReference>
<comment type="pathway">
    <text evidence="2">Lipid metabolism; sphingolipid metabolism.</text>
</comment>
<name>M7SXC1_EUTLA</name>
<evidence type="ECO:0000256" key="14">
    <source>
        <dbReference type="SAM" id="Phobius"/>
    </source>
</evidence>
<keyword evidence="12 14" id="KW-0472">Membrane</keyword>
<keyword evidence="5 14" id="KW-0812">Transmembrane</keyword>
<keyword evidence="17" id="KW-1185">Reference proteome</keyword>
<reference evidence="17" key="1">
    <citation type="journal article" date="2013" name="Genome Announc.">
        <title>Draft genome sequence of the grapevine dieback fungus Eutypa lata UCR-EL1.</title>
        <authorList>
            <person name="Blanco-Ulate B."/>
            <person name="Rolshausen P.E."/>
            <person name="Cantu D."/>
        </authorList>
    </citation>
    <scope>NUCLEOTIDE SEQUENCE [LARGE SCALE GENOMIC DNA]</scope>
    <source>
        <strain evidence="17">UCR-EL1</strain>
    </source>
</reference>
<protein>
    <submittedName>
        <fullName evidence="16">Putative sphingomyelinase family protein</fullName>
    </submittedName>
</protein>
<evidence type="ECO:0000313" key="17">
    <source>
        <dbReference type="Proteomes" id="UP000012174"/>
    </source>
</evidence>
<evidence type="ECO:0000256" key="10">
    <source>
        <dbReference type="ARBA" id="ARBA00022989"/>
    </source>
</evidence>
<dbReference type="GO" id="GO:0016020">
    <property type="term" value="C:membrane"/>
    <property type="evidence" value="ECO:0007669"/>
    <property type="project" value="UniProtKB-SubCell"/>
</dbReference>
<dbReference type="GO" id="GO:0046872">
    <property type="term" value="F:metal ion binding"/>
    <property type="evidence" value="ECO:0007669"/>
    <property type="project" value="UniProtKB-KW"/>
</dbReference>
<feature type="compositionally biased region" description="Polar residues" evidence="13">
    <location>
        <begin position="342"/>
        <end position="351"/>
    </location>
</feature>
<evidence type="ECO:0000256" key="9">
    <source>
        <dbReference type="ARBA" id="ARBA00022919"/>
    </source>
</evidence>
<dbReference type="HOGENOM" id="CLU_034001_0_0_1"/>
<evidence type="ECO:0000256" key="2">
    <source>
        <dbReference type="ARBA" id="ARBA00004760"/>
    </source>
</evidence>
<dbReference type="InterPro" id="IPR038772">
    <property type="entry name" value="Sph/SMPD2-like"/>
</dbReference>
<dbReference type="InterPro" id="IPR005135">
    <property type="entry name" value="Endo/exonuclease/phosphatase"/>
</dbReference>
<feature type="region of interest" description="Disordered" evidence="13">
    <location>
        <begin position="338"/>
        <end position="367"/>
    </location>
</feature>
<dbReference type="Proteomes" id="UP000012174">
    <property type="component" value="Unassembled WGS sequence"/>
</dbReference>
<evidence type="ECO:0000256" key="13">
    <source>
        <dbReference type="SAM" id="MobiDB-lite"/>
    </source>
</evidence>
<dbReference type="GO" id="GO:0006665">
    <property type="term" value="P:sphingolipid metabolic process"/>
    <property type="evidence" value="ECO:0007669"/>
    <property type="project" value="UniProtKB-KW"/>
</dbReference>
<organism evidence="16 17">
    <name type="scientific">Eutypa lata (strain UCR-EL1)</name>
    <name type="common">Grapevine dieback disease fungus</name>
    <name type="synonym">Eutypa armeniacae</name>
    <dbReference type="NCBI Taxonomy" id="1287681"/>
    <lineage>
        <taxon>Eukaryota</taxon>
        <taxon>Fungi</taxon>
        <taxon>Dikarya</taxon>
        <taxon>Ascomycota</taxon>
        <taxon>Pezizomycotina</taxon>
        <taxon>Sordariomycetes</taxon>
        <taxon>Xylariomycetidae</taxon>
        <taxon>Xylariales</taxon>
        <taxon>Diatrypaceae</taxon>
        <taxon>Eutypa</taxon>
    </lineage>
</organism>
<dbReference type="AlphaFoldDB" id="M7SXC1"/>
<comment type="similarity">
    <text evidence="4">Belongs to the neutral sphingomyelinase family.</text>
</comment>
<comment type="pathway">
    <text evidence="3">Sphingolipid metabolism.</text>
</comment>
<evidence type="ECO:0000313" key="16">
    <source>
        <dbReference type="EMBL" id="EMR62206.1"/>
    </source>
</evidence>
<feature type="domain" description="Endonuclease/exonuclease/phosphatase" evidence="15">
    <location>
        <begin position="13"/>
        <end position="326"/>
    </location>
</feature>
<dbReference type="STRING" id="1287681.M7SXC1"/>
<feature type="transmembrane region" description="Helical" evidence="14">
    <location>
        <begin position="448"/>
        <end position="472"/>
    </location>
</feature>
<sequence>MDQNRLPTEINIITLNCWGLLYLSKHRAQRLQAIGHQIAIADPVPHIVGLQECWTEEDYRSIRQETRFLLPYGKFYYSGPFGSGLAILSKWPIEETTMYRYPLNGRPTAFFRGDWYVGKGVACARIRYGVGQKQVIEVLNTHTHPRYGPSSEENSYSVHRLSQSWELAKLIRGAAERGHMLIVLGDFNDVPDSLPYRIISDLTPARDAWRVLHPDSSLGAADDDLERSRRRPIPTAEFNLAENGVTSNSVYNTWRWSKSQQRALGPGRDPMAVPPDSLDKRGQRIDYIFISSGSLPHLGGSGWVIKDARVGMLERHPQLHCSLSDHFSVEATLGFHVPQPESIDSSSNDQGTEADPAGVDRGTYLESPTSSEFRNIRTRASYDGQLRDASMLNGLPVSTYEEILTLIKDYRFRENTQKQWRGVHFFFWVLVTLVGYIGVWFIPNYGAFIFLFLSTLGLMAGTVDGLLSLLFFNSELRALNEFEWEILNAKASASGAVGLTHEDEEKTWRRSD</sequence>
<dbReference type="Pfam" id="PF03372">
    <property type="entry name" value="Exo_endo_phos"/>
    <property type="match status" value="1"/>
</dbReference>
<evidence type="ECO:0000256" key="6">
    <source>
        <dbReference type="ARBA" id="ARBA00022723"/>
    </source>
</evidence>
<evidence type="ECO:0000259" key="15">
    <source>
        <dbReference type="Pfam" id="PF03372"/>
    </source>
</evidence>
<gene>
    <name evidence="16" type="ORF">UCREL1_10862</name>
</gene>
<dbReference type="SUPFAM" id="SSF56219">
    <property type="entry name" value="DNase I-like"/>
    <property type="match status" value="1"/>
</dbReference>
<dbReference type="EMBL" id="KB707482">
    <property type="protein sequence ID" value="EMR62206.1"/>
    <property type="molecule type" value="Genomic_DNA"/>
</dbReference>
<dbReference type="GO" id="GO:0004767">
    <property type="term" value="F:sphingomyelin phosphodiesterase activity"/>
    <property type="evidence" value="ECO:0007669"/>
    <property type="project" value="InterPro"/>
</dbReference>
<evidence type="ECO:0000256" key="12">
    <source>
        <dbReference type="ARBA" id="ARBA00023136"/>
    </source>
</evidence>
<keyword evidence="9" id="KW-0746">Sphingolipid metabolism</keyword>
<keyword evidence="11" id="KW-0443">Lipid metabolism</keyword>
<dbReference type="OrthoDB" id="387657at2759"/>
<dbReference type="FunFam" id="3.60.10.10:FF:000059">
    <property type="entry name" value="Inositol phosphosphingolipids phospholipase C"/>
    <property type="match status" value="1"/>
</dbReference>
<accession>M7SXC1</accession>
<dbReference type="PANTHER" id="PTHR16320:SF24">
    <property type="entry name" value="PHOSPHODIESTERASE, PUTATIVE-RELATED"/>
    <property type="match status" value="1"/>
</dbReference>
<keyword evidence="7" id="KW-0378">Hydrolase</keyword>
<evidence type="ECO:0000256" key="1">
    <source>
        <dbReference type="ARBA" id="ARBA00004141"/>
    </source>
</evidence>
<evidence type="ECO:0000256" key="4">
    <source>
        <dbReference type="ARBA" id="ARBA00006335"/>
    </source>
</evidence>
<evidence type="ECO:0000256" key="7">
    <source>
        <dbReference type="ARBA" id="ARBA00022801"/>
    </source>
</evidence>
<feature type="transmembrane region" description="Helical" evidence="14">
    <location>
        <begin position="423"/>
        <end position="442"/>
    </location>
</feature>
<evidence type="ECO:0000256" key="8">
    <source>
        <dbReference type="ARBA" id="ARBA00022842"/>
    </source>
</evidence>
<keyword evidence="8" id="KW-0460">Magnesium</keyword>
<evidence type="ECO:0000256" key="3">
    <source>
        <dbReference type="ARBA" id="ARBA00004991"/>
    </source>
</evidence>
<comment type="subcellular location">
    <subcellularLocation>
        <location evidence="1">Membrane</location>
        <topology evidence="1">Multi-pass membrane protein</topology>
    </subcellularLocation>
</comment>
<keyword evidence="6" id="KW-0479">Metal-binding</keyword>
<dbReference type="InterPro" id="IPR036691">
    <property type="entry name" value="Endo/exonu/phosph_ase_sf"/>
</dbReference>
<dbReference type="Gene3D" id="3.60.10.10">
    <property type="entry name" value="Endonuclease/exonuclease/phosphatase"/>
    <property type="match status" value="1"/>
</dbReference>
<dbReference type="OMA" id="IEESSMF"/>
<dbReference type="KEGG" id="ela:UCREL1_10862"/>
<dbReference type="eggNOG" id="KOG3873">
    <property type="taxonomic scope" value="Eukaryota"/>
</dbReference>
<proteinExistence type="inferred from homology"/>
<evidence type="ECO:0000256" key="5">
    <source>
        <dbReference type="ARBA" id="ARBA00022692"/>
    </source>
</evidence>
<evidence type="ECO:0000256" key="11">
    <source>
        <dbReference type="ARBA" id="ARBA00023098"/>
    </source>
</evidence>